<organism evidence="1 2">
    <name type="scientific">Portunus trituberculatus</name>
    <name type="common">Swimming crab</name>
    <name type="synonym">Neptunus trituberculatus</name>
    <dbReference type="NCBI Taxonomy" id="210409"/>
    <lineage>
        <taxon>Eukaryota</taxon>
        <taxon>Metazoa</taxon>
        <taxon>Ecdysozoa</taxon>
        <taxon>Arthropoda</taxon>
        <taxon>Crustacea</taxon>
        <taxon>Multicrustacea</taxon>
        <taxon>Malacostraca</taxon>
        <taxon>Eumalacostraca</taxon>
        <taxon>Eucarida</taxon>
        <taxon>Decapoda</taxon>
        <taxon>Pleocyemata</taxon>
        <taxon>Brachyura</taxon>
        <taxon>Eubrachyura</taxon>
        <taxon>Portunoidea</taxon>
        <taxon>Portunidae</taxon>
        <taxon>Portuninae</taxon>
        <taxon>Portunus</taxon>
    </lineage>
</organism>
<dbReference type="EMBL" id="VSRR010011533">
    <property type="protein sequence ID" value="MPC53315.1"/>
    <property type="molecule type" value="Genomic_DNA"/>
</dbReference>
<sequence length="189" mass="20652">METLLNERLGNWDPLYGTGETYPRPPCLLAASSDHLPPVETPRRSCSIRDCERLFGNTSHYSHAVCIAYRFGICSLDNCCDVLAGLLSWRRLLPNTSSFRRSGSSAFLSQRVKTLGLGLGAAGPSYYKSLLPAACGRKRSIAKNSDASLFHNPPLPCLPLPLHPHPAGLPVFPPPLFPQGWVEEGARLI</sequence>
<name>A0A5B7G7C4_PORTR</name>
<protein>
    <submittedName>
        <fullName evidence="1">Uncharacterized protein</fullName>
    </submittedName>
</protein>
<accession>A0A5B7G7C4</accession>
<dbReference type="Proteomes" id="UP000324222">
    <property type="component" value="Unassembled WGS sequence"/>
</dbReference>
<evidence type="ECO:0000313" key="1">
    <source>
        <dbReference type="EMBL" id="MPC53315.1"/>
    </source>
</evidence>
<gene>
    <name evidence="1" type="ORF">E2C01_047205</name>
</gene>
<comment type="caution">
    <text evidence="1">The sequence shown here is derived from an EMBL/GenBank/DDBJ whole genome shotgun (WGS) entry which is preliminary data.</text>
</comment>
<dbReference type="AlphaFoldDB" id="A0A5B7G7C4"/>
<reference evidence="1 2" key="1">
    <citation type="submission" date="2019-05" db="EMBL/GenBank/DDBJ databases">
        <title>Another draft genome of Portunus trituberculatus and its Hox gene families provides insights of decapod evolution.</title>
        <authorList>
            <person name="Jeong J.-H."/>
            <person name="Song I."/>
            <person name="Kim S."/>
            <person name="Choi T."/>
            <person name="Kim D."/>
            <person name="Ryu S."/>
            <person name="Kim W."/>
        </authorList>
    </citation>
    <scope>NUCLEOTIDE SEQUENCE [LARGE SCALE GENOMIC DNA]</scope>
    <source>
        <tissue evidence="1">Muscle</tissue>
    </source>
</reference>
<keyword evidence="2" id="KW-1185">Reference proteome</keyword>
<evidence type="ECO:0000313" key="2">
    <source>
        <dbReference type="Proteomes" id="UP000324222"/>
    </source>
</evidence>
<proteinExistence type="predicted"/>